<evidence type="ECO:0000313" key="2">
    <source>
        <dbReference type="Proteomes" id="UP000009885"/>
    </source>
</evidence>
<accession>K9ANN7</accession>
<comment type="caution">
    <text evidence="1">The sequence shown here is derived from an EMBL/GenBank/DDBJ whole genome shotgun (WGS) entry which is preliminary data.</text>
</comment>
<dbReference type="Proteomes" id="UP000009885">
    <property type="component" value="Unassembled WGS sequence"/>
</dbReference>
<keyword evidence="2" id="KW-1185">Reference proteome</keyword>
<dbReference type="STRING" id="1229783.C273_04265"/>
<evidence type="ECO:0000313" key="1">
    <source>
        <dbReference type="EMBL" id="EKU48988.1"/>
    </source>
</evidence>
<dbReference type="AlphaFoldDB" id="K9ANN7"/>
<dbReference type="PATRIC" id="fig|1229783.3.peg.858"/>
<gene>
    <name evidence="1" type="ORF">C273_04265</name>
</gene>
<protein>
    <submittedName>
        <fullName evidence="1">Uncharacterized protein</fullName>
    </submittedName>
</protein>
<sequence length="109" mass="12652">MKPHHLTTQDIHAQFITIYQLAQSFDLYCFKDRAKSLEIAAELNQLVAMHYHNLEEAIAIPPHHIASLYKQALSNLHHANLQFISEGNQHLVNDEYIKVILHMLNILQM</sequence>
<dbReference type="EMBL" id="AMSQ01000005">
    <property type="protein sequence ID" value="EKU48988.1"/>
    <property type="molecule type" value="Genomic_DNA"/>
</dbReference>
<organism evidence="1 2">
    <name type="scientific">Staphylococcus massiliensis S46</name>
    <dbReference type="NCBI Taxonomy" id="1229783"/>
    <lineage>
        <taxon>Bacteria</taxon>
        <taxon>Bacillati</taxon>
        <taxon>Bacillota</taxon>
        <taxon>Bacilli</taxon>
        <taxon>Bacillales</taxon>
        <taxon>Staphylococcaceae</taxon>
        <taxon>Staphylococcus</taxon>
    </lineage>
</organism>
<dbReference type="RefSeq" id="WP_009382879.1">
    <property type="nucleotide sequence ID" value="NZ_AMSQ01000005.1"/>
</dbReference>
<reference evidence="1 2" key="1">
    <citation type="journal article" date="2013" name="Genome Announc.">
        <title>Genome Sequence of Staphylococcus massiliensis Strain S46, Isolated from the Surface of Healthy Human Skin.</title>
        <authorList>
            <person name="Srivastav R."/>
            <person name="Singh A."/>
            <person name="Jangir P.K."/>
            <person name="Kumari C."/>
            <person name="Muduli S."/>
            <person name="Sharma R."/>
        </authorList>
    </citation>
    <scope>NUCLEOTIDE SEQUENCE [LARGE SCALE GENOMIC DNA]</scope>
    <source>
        <strain evidence="1 2">S46</strain>
    </source>
</reference>
<name>K9ANN7_9STAP</name>
<proteinExistence type="predicted"/>